<feature type="transmembrane region" description="Helical" evidence="1">
    <location>
        <begin position="105"/>
        <end position="123"/>
    </location>
</feature>
<organism evidence="2 3">
    <name type="scientific">Ancylobacter novellus</name>
    <name type="common">Thiobacillus novellus</name>
    <dbReference type="NCBI Taxonomy" id="921"/>
    <lineage>
        <taxon>Bacteria</taxon>
        <taxon>Pseudomonadati</taxon>
        <taxon>Pseudomonadota</taxon>
        <taxon>Alphaproteobacteria</taxon>
        <taxon>Hyphomicrobiales</taxon>
        <taxon>Xanthobacteraceae</taxon>
        <taxon>Ancylobacter</taxon>
    </lineage>
</organism>
<dbReference type="EMBL" id="QFPN01000001">
    <property type="protein sequence ID" value="PZQ18878.1"/>
    <property type="molecule type" value="Genomic_DNA"/>
</dbReference>
<proteinExistence type="predicted"/>
<keyword evidence="1" id="KW-1133">Transmembrane helix</keyword>
<dbReference type="PANTHER" id="PTHR42709">
    <property type="entry name" value="ALKALINE PHOSPHATASE LIKE PROTEIN"/>
    <property type="match status" value="1"/>
</dbReference>
<dbReference type="AlphaFoldDB" id="A0A2W5KTY4"/>
<gene>
    <name evidence="2" type="ORF">DI565_00250</name>
</gene>
<feature type="transmembrane region" description="Helical" evidence="1">
    <location>
        <begin position="135"/>
        <end position="155"/>
    </location>
</feature>
<dbReference type="PANTHER" id="PTHR42709:SF11">
    <property type="entry name" value="DEDA FAMILY PROTEIN"/>
    <property type="match status" value="1"/>
</dbReference>
<dbReference type="GO" id="GO:0005886">
    <property type="term" value="C:plasma membrane"/>
    <property type="evidence" value="ECO:0007669"/>
    <property type="project" value="TreeGrafter"/>
</dbReference>
<name>A0A2W5KTY4_ANCNO</name>
<keyword evidence="1" id="KW-0472">Membrane</keyword>
<dbReference type="InterPro" id="IPR051311">
    <property type="entry name" value="DedA_domain"/>
</dbReference>
<feature type="transmembrane region" description="Helical" evidence="1">
    <location>
        <begin position="175"/>
        <end position="192"/>
    </location>
</feature>
<evidence type="ECO:0000313" key="2">
    <source>
        <dbReference type="EMBL" id="PZQ18878.1"/>
    </source>
</evidence>
<keyword evidence="1" id="KW-0812">Transmembrane</keyword>
<dbReference type="Proteomes" id="UP000249577">
    <property type="component" value="Unassembled WGS sequence"/>
</dbReference>
<protein>
    <submittedName>
        <fullName evidence="2">Cytochrome B</fullName>
    </submittedName>
</protein>
<sequence length="193" mass="21530">MLRRLYDWTLSLAAGPRADVALFGVSFAEASFFPLPPDILLVPMTIAQPQRAYRLAILCGIASTLGGMLGYAIGALLYDTLGLWIIQLYGYGDKMDAFRHAYAEWGLWIILLKGLTPIPYKLVSITSGFAGYDVFLFFGLSLVSRTLRFLAVAWLLRRYGEPVREFIEKRLELSAILLLVVVVGGFVLVKYVI</sequence>
<comment type="caution">
    <text evidence="2">The sequence shown here is derived from an EMBL/GenBank/DDBJ whole genome shotgun (WGS) entry which is preliminary data.</text>
</comment>
<reference evidence="2 3" key="1">
    <citation type="submission" date="2017-08" db="EMBL/GenBank/DDBJ databases">
        <title>Infants hospitalized years apart are colonized by the same room-sourced microbial strains.</title>
        <authorList>
            <person name="Brooks B."/>
            <person name="Olm M.R."/>
            <person name="Firek B.A."/>
            <person name="Baker R."/>
            <person name="Thomas B.C."/>
            <person name="Morowitz M.J."/>
            <person name="Banfield J.F."/>
        </authorList>
    </citation>
    <scope>NUCLEOTIDE SEQUENCE [LARGE SCALE GENOMIC DNA]</scope>
    <source>
        <strain evidence="2">S2_005_003_R2_43</strain>
    </source>
</reference>
<feature type="transmembrane region" description="Helical" evidence="1">
    <location>
        <begin position="55"/>
        <end position="85"/>
    </location>
</feature>
<accession>A0A2W5KTY4</accession>
<feature type="transmembrane region" description="Helical" evidence="1">
    <location>
        <begin position="20"/>
        <end position="43"/>
    </location>
</feature>
<evidence type="ECO:0000313" key="3">
    <source>
        <dbReference type="Proteomes" id="UP000249577"/>
    </source>
</evidence>
<evidence type="ECO:0000256" key="1">
    <source>
        <dbReference type="SAM" id="Phobius"/>
    </source>
</evidence>